<feature type="compositionally biased region" description="Low complexity" evidence="1">
    <location>
        <begin position="1392"/>
        <end position="1401"/>
    </location>
</feature>
<feature type="compositionally biased region" description="Polar residues" evidence="1">
    <location>
        <begin position="786"/>
        <end position="800"/>
    </location>
</feature>
<feature type="compositionally biased region" description="Low complexity" evidence="1">
    <location>
        <begin position="765"/>
        <end position="774"/>
    </location>
</feature>
<dbReference type="InterPro" id="IPR015943">
    <property type="entry name" value="WD40/YVTN_repeat-like_dom_sf"/>
</dbReference>
<feature type="region of interest" description="Disordered" evidence="1">
    <location>
        <begin position="1388"/>
        <end position="1424"/>
    </location>
</feature>
<dbReference type="PROSITE" id="PS50181">
    <property type="entry name" value="FBOX"/>
    <property type="match status" value="1"/>
</dbReference>
<feature type="region of interest" description="Disordered" evidence="1">
    <location>
        <begin position="425"/>
        <end position="458"/>
    </location>
</feature>
<dbReference type="InterPro" id="IPR055589">
    <property type="entry name" value="DUF7165"/>
</dbReference>
<feature type="region of interest" description="Disordered" evidence="1">
    <location>
        <begin position="1300"/>
        <end position="1322"/>
    </location>
</feature>
<dbReference type="Pfam" id="PF23749">
    <property type="entry name" value="DUF7165"/>
    <property type="match status" value="1"/>
</dbReference>
<feature type="compositionally biased region" description="Basic and acidic residues" evidence="1">
    <location>
        <begin position="775"/>
        <end position="785"/>
    </location>
</feature>
<gene>
    <name evidence="3" type="ORF">B7463_g4292</name>
</gene>
<proteinExistence type="predicted"/>
<evidence type="ECO:0000313" key="4">
    <source>
        <dbReference type="Proteomes" id="UP000258309"/>
    </source>
</evidence>
<feature type="compositionally biased region" description="Polar residues" evidence="1">
    <location>
        <begin position="1038"/>
        <end position="1050"/>
    </location>
</feature>
<comment type="caution">
    <text evidence="3">The sequence shown here is derived from an EMBL/GenBank/DDBJ whole genome shotgun (WGS) entry which is preliminary data.</text>
</comment>
<feature type="compositionally biased region" description="Basic and acidic residues" evidence="1">
    <location>
        <begin position="684"/>
        <end position="704"/>
    </location>
</feature>
<evidence type="ECO:0000256" key="1">
    <source>
        <dbReference type="SAM" id="MobiDB-lite"/>
    </source>
</evidence>
<organism evidence="3 4">
    <name type="scientific">Scytalidium lignicola</name>
    <name type="common">Hyphomycete</name>
    <dbReference type="NCBI Taxonomy" id="5539"/>
    <lineage>
        <taxon>Eukaryota</taxon>
        <taxon>Fungi</taxon>
        <taxon>Dikarya</taxon>
        <taxon>Ascomycota</taxon>
        <taxon>Pezizomycotina</taxon>
        <taxon>Leotiomycetes</taxon>
        <taxon>Leotiomycetes incertae sedis</taxon>
        <taxon>Scytalidium</taxon>
    </lineage>
</organism>
<sequence>MESRVENYLPRSGSDMEATTTSSIETSVRKGSAFDSLPDEIIELILQLTNPDSFASLILLNRKWRGVSQQAYLYAHHLSKCPSYLAAHPIIPEFTDEESLPRLRGLFAREIKRNLFEAYLRPSETTIRLVSNSISSSSAPGGEAFHFDISPQGRFVLAYSSSRIHVIDVTEEKLTVKRELKILRRPLSTTITDDGALLAVLSTDLHVNLYDLTGERPKHIRVITLENTPRTIALSPTASVLAAAYENGVEVLSLDPDYLNSGGRAVKCYTVDALSFSRDGTQLLGTTLHSQNPSIVVLSAPSFSPGGQPPEQSVSALWTTSILFPNGSRDCSHAVLLPQPFDGESSWTFTYDRVFETFRAVRIDDLRNGTTYFTGPAAEVDTVARLLPSTLPAASCLGDLVAAGFQGSVWIYGVPEDLDAPPVINNGSNSNAESEVTTPSTQIGRRNSVPSLYSVPPPSSTRASQWQLLSDKFRNTFVQGRKISALDGVKAVSWVNNKHNTILKERLVAVAPGVGPQHSTFEDDGMDPVDGGRISLLDFDYSTSDGTKNSITIEVGVIEPEILEEEQRDMDTEVAIVRRRTVAQRRGKPSNVARSTSTVVRPNVPVPPLPKTHDEPSDPSTSIETRQAPQLSNVTDVIETASIDEEQEAFDAPYSQSAPRSVTTLRRAATAAAANRRLHPRTVAGDHIEYRRADGREEHPHESDADNWVPPPPPYSKDPVPTLPEHLQRAVLGETFANLQRVNIQRNASIISGFSESNSLHRSHTTASSTSSFRRQQETSFHRSFGDSTARNIRRNSSGNEVPRPVTSPVSPGFDDLYDVSPPRSPQPAPAVPVRNQSTHQIPRRPVGANVSVPVTIGSDKPATNGSLQQTISQSPQRMVGSTINQSANQEPATEYDQVPSTGLDTVFSPSLTRYCMDQPAPQHLNEDHHVTEPLGMPVHPGTQVENWPLQTTSPQRSQTDPDIGATRVPKQEGNYYGPLSTGRRSDTAPAALTERQSGGSSSGMTMPTAEQLARLNTRKGPPPSLTLTDPSRRRATPFNQTWQTTSRTVSDLPPAIGHPAEYSHQHNSSRQNLTSSTSQATHGSSQPSRTSYPQSSSRHLSNNTPNPRHLSSPGVPSPMQRLETVYSVASSGEPSPYHPRAMTIGRQPSRAERSAAKNINDAKKKGWKAGAKLDKRKKKDNPSHVYHAPDSETSFPPNPHYLDQFEGIKGAMVDYAIPYNPWAEEAGNRSPITLGSVRKISQPESPIKKASLFLKRVKKTDSKETEAFNGIMTANSPYDAVLSLKSQNLKAMDLSTHSPASLSSLTWGSRKDSVDTPYSPQSKSAQKILQLTGFDPSYDVTSSWIPRQEYAESLVSSLSSGSIYSQDEYEARSEDISMDSHKVLGKGYIKSSGPSSSDVSGTKEERGPPPLPRISSLRYRDRSCKKQPKMEEQVWVDARKSSVVDDRIAQEMARYKECFLPEIWEETILTNFAKKPIVYPPDPHPGELYPHPLVIQKPLFGIKSSKRLSDAPSEAPSSPLASARESVVLQIRHMSAFLKPKNSEPKSNRGSGSPLEDGPNRLELILPPPPPGKRKNVPVSSPSKHRFSLSRNHKRNTQDFLTKRGSGVVSKGDPNINSPLLPPERVILANAARRIDGPDTPMPQKPNFPSVPLGSPHMRPLYDRRTDKTRIESRINRDHRGKAIEGESVFFGQLDEESALSRSSTVWLVMND</sequence>
<feature type="compositionally biased region" description="Polar residues" evidence="1">
    <location>
        <begin position="944"/>
        <end position="961"/>
    </location>
</feature>
<dbReference type="CDD" id="cd09917">
    <property type="entry name" value="F-box_SF"/>
    <property type="match status" value="1"/>
</dbReference>
<dbReference type="InterPro" id="IPR036047">
    <property type="entry name" value="F-box-like_dom_sf"/>
</dbReference>
<feature type="compositionally biased region" description="Polar residues" evidence="1">
    <location>
        <begin position="425"/>
        <end position="445"/>
    </location>
</feature>
<feature type="region of interest" description="Disordered" evidence="1">
    <location>
        <begin position="942"/>
        <end position="1199"/>
    </location>
</feature>
<feature type="compositionally biased region" description="Basic and acidic residues" evidence="1">
    <location>
        <begin position="1150"/>
        <end position="1165"/>
    </location>
</feature>
<reference evidence="3 4" key="1">
    <citation type="submission" date="2018-05" db="EMBL/GenBank/DDBJ databases">
        <title>Draft genome sequence of Scytalidium lignicola DSM 105466, a ubiquitous saprotrophic fungus.</title>
        <authorList>
            <person name="Buettner E."/>
            <person name="Gebauer A.M."/>
            <person name="Hofrichter M."/>
            <person name="Liers C."/>
            <person name="Kellner H."/>
        </authorList>
    </citation>
    <scope>NUCLEOTIDE SEQUENCE [LARGE SCALE GENOMIC DNA]</scope>
    <source>
        <strain evidence="3 4">DSM 105466</strain>
    </source>
</reference>
<accession>A0A3E2HFC5</accession>
<feature type="region of interest" description="Disordered" evidence="1">
    <location>
        <begin position="646"/>
        <end position="722"/>
    </location>
</feature>
<dbReference type="Proteomes" id="UP000258309">
    <property type="component" value="Unassembled WGS sequence"/>
</dbReference>
<dbReference type="OrthoDB" id="3925024at2759"/>
<keyword evidence="4" id="KW-1185">Reference proteome</keyword>
<feature type="compositionally biased region" description="Polar residues" evidence="1">
    <location>
        <begin position="618"/>
        <end position="633"/>
    </location>
</feature>
<feature type="compositionally biased region" description="Polar residues" evidence="1">
    <location>
        <begin position="1066"/>
        <end position="1107"/>
    </location>
</feature>
<evidence type="ECO:0000313" key="3">
    <source>
        <dbReference type="EMBL" id="RFU32055.1"/>
    </source>
</evidence>
<feature type="compositionally biased region" description="Polar residues" evidence="1">
    <location>
        <begin position="862"/>
        <end position="878"/>
    </location>
</feature>
<feature type="region of interest" description="Disordered" evidence="1">
    <location>
        <begin position="859"/>
        <end position="878"/>
    </location>
</feature>
<name>A0A3E2HFC5_SCYLI</name>
<dbReference type="EMBL" id="NCSJ02000063">
    <property type="protein sequence ID" value="RFU32055.1"/>
    <property type="molecule type" value="Genomic_DNA"/>
</dbReference>
<feature type="region of interest" description="Disordered" evidence="1">
    <location>
        <begin position="757"/>
        <end position="839"/>
    </location>
</feature>
<dbReference type="Gene3D" id="2.130.10.10">
    <property type="entry name" value="YVTN repeat-like/Quinoprotein amine dehydrogenase"/>
    <property type="match status" value="1"/>
</dbReference>
<evidence type="ECO:0000259" key="2">
    <source>
        <dbReference type="PROSITE" id="PS50181"/>
    </source>
</evidence>
<dbReference type="InterPro" id="IPR001810">
    <property type="entry name" value="F-box_dom"/>
</dbReference>
<dbReference type="SUPFAM" id="SSF81383">
    <property type="entry name" value="F-box domain"/>
    <property type="match status" value="1"/>
</dbReference>
<feature type="non-terminal residue" evidence="3">
    <location>
        <position position="1"/>
    </location>
</feature>
<feature type="non-terminal residue" evidence="3">
    <location>
        <position position="1713"/>
    </location>
</feature>
<feature type="region of interest" description="Disordered" evidence="1">
    <location>
        <begin position="586"/>
        <end position="633"/>
    </location>
</feature>
<feature type="domain" description="F-box" evidence="2">
    <location>
        <begin position="31"/>
        <end position="77"/>
    </location>
</feature>
<dbReference type="SUPFAM" id="SSF82171">
    <property type="entry name" value="DPP6 N-terminal domain-like"/>
    <property type="match status" value="1"/>
</dbReference>
<feature type="compositionally biased region" description="Low complexity" evidence="1">
    <location>
        <begin position="663"/>
        <end position="675"/>
    </location>
</feature>
<feature type="region of interest" description="Disordered" evidence="1">
    <location>
        <begin position="1638"/>
        <end position="1662"/>
    </location>
</feature>
<dbReference type="STRING" id="5539.A0A3E2HFC5"/>
<feature type="region of interest" description="Disordered" evidence="1">
    <location>
        <begin position="1538"/>
        <end position="1590"/>
    </location>
</feature>
<protein>
    <recommendedName>
        <fullName evidence="2">F-box domain-containing protein</fullName>
    </recommendedName>
</protein>
<feature type="region of interest" description="Disordered" evidence="1">
    <location>
        <begin position="1"/>
        <end position="24"/>
    </location>
</feature>